<reference evidence="2 3" key="1">
    <citation type="journal article" date="2007" name="Science">
        <title>The Chlamydomonas genome reveals the evolution of key animal and plant functions.</title>
        <authorList>
            <person name="Merchant S.S."/>
            <person name="Prochnik S.E."/>
            <person name="Vallon O."/>
            <person name="Harris E.H."/>
            <person name="Karpowicz S.J."/>
            <person name="Witman G.B."/>
            <person name="Terry A."/>
            <person name="Salamov A."/>
            <person name="Fritz-Laylin L.K."/>
            <person name="Marechal-Drouard L."/>
            <person name="Marshall W.F."/>
            <person name="Qu L.H."/>
            <person name="Nelson D.R."/>
            <person name="Sanderfoot A.A."/>
            <person name="Spalding M.H."/>
            <person name="Kapitonov V.V."/>
            <person name="Ren Q."/>
            <person name="Ferris P."/>
            <person name="Lindquist E."/>
            <person name="Shapiro H."/>
            <person name="Lucas S.M."/>
            <person name="Grimwood J."/>
            <person name="Schmutz J."/>
            <person name="Cardol P."/>
            <person name="Cerutti H."/>
            <person name="Chanfreau G."/>
            <person name="Chen C.L."/>
            <person name="Cognat V."/>
            <person name="Croft M.T."/>
            <person name="Dent R."/>
            <person name="Dutcher S."/>
            <person name="Fernandez E."/>
            <person name="Fukuzawa H."/>
            <person name="Gonzalez-Ballester D."/>
            <person name="Gonzalez-Halphen D."/>
            <person name="Hallmann A."/>
            <person name="Hanikenne M."/>
            <person name="Hippler M."/>
            <person name="Inwood W."/>
            <person name="Jabbari K."/>
            <person name="Kalanon M."/>
            <person name="Kuras R."/>
            <person name="Lefebvre P.A."/>
            <person name="Lemaire S.D."/>
            <person name="Lobanov A.V."/>
            <person name="Lohr M."/>
            <person name="Manuell A."/>
            <person name="Meier I."/>
            <person name="Mets L."/>
            <person name="Mittag M."/>
            <person name="Mittelmeier T."/>
            <person name="Moroney J.V."/>
            <person name="Moseley J."/>
            <person name="Napoli C."/>
            <person name="Nedelcu A.M."/>
            <person name="Niyogi K."/>
            <person name="Novoselov S.V."/>
            <person name="Paulsen I.T."/>
            <person name="Pazour G."/>
            <person name="Purton S."/>
            <person name="Ral J.P."/>
            <person name="Riano-Pachon D.M."/>
            <person name="Riekhof W."/>
            <person name="Rymarquis L."/>
            <person name="Schroda M."/>
            <person name="Stern D."/>
            <person name="Umen J."/>
            <person name="Willows R."/>
            <person name="Wilson N."/>
            <person name="Zimmer S.L."/>
            <person name="Allmer J."/>
            <person name="Balk J."/>
            <person name="Bisova K."/>
            <person name="Chen C.J."/>
            <person name="Elias M."/>
            <person name="Gendler K."/>
            <person name="Hauser C."/>
            <person name="Lamb M.R."/>
            <person name="Ledford H."/>
            <person name="Long J.C."/>
            <person name="Minagawa J."/>
            <person name="Page M.D."/>
            <person name="Pan J."/>
            <person name="Pootakham W."/>
            <person name="Roje S."/>
            <person name="Rose A."/>
            <person name="Stahlberg E."/>
            <person name="Terauchi A.M."/>
            <person name="Yang P."/>
            <person name="Ball S."/>
            <person name="Bowler C."/>
            <person name="Dieckmann C.L."/>
            <person name="Gladyshev V.N."/>
            <person name="Green P."/>
            <person name="Jorgensen R."/>
            <person name="Mayfield S."/>
            <person name="Mueller-Roeber B."/>
            <person name="Rajamani S."/>
            <person name="Sayre R.T."/>
            <person name="Brokstein P."/>
            <person name="Dubchak I."/>
            <person name="Goodstein D."/>
            <person name="Hornick L."/>
            <person name="Huang Y.W."/>
            <person name="Jhaveri J."/>
            <person name="Luo Y."/>
            <person name="Martinez D."/>
            <person name="Ngau W.C."/>
            <person name="Otillar B."/>
            <person name="Poliakov A."/>
            <person name="Porter A."/>
            <person name="Szajkowski L."/>
            <person name="Werner G."/>
            <person name="Zhou K."/>
            <person name="Grigoriev I.V."/>
            <person name="Rokhsar D.S."/>
            <person name="Grossman A.R."/>
        </authorList>
    </citation>
    <scope>NUCLEOTIDE SEQUENCE [LARGE SCALE GENOMIC DNA]</scope>
    <source>
        <strain evidence="3">CC-503</strain>
    </source>
</reference>
<dbReference type="ProMEX" id="A8I1J9"/>
<dbReference type="EMBL" id="CM008971">
    <property type="protein sequence ID" value="PNW78112.1"/>
    <property type="molecule type" value="Genomic_DNA"/>
</dbReference>
<feature type="region of interest" description="Disordered" evidence="1">
    <location>
        <begin position="64"/>
        <end position="109"/>
    </location>
</feature>
<feature type="compositionally biased region" description="Low complexity" evidence="1">
    <location>
        <begin position="64"/>
        <end position="105"/>
    </location>
</feature>
<dbReference type="Proteomes" id="UP000006906">
    <property type="component" value="Chromosome 10"/>
</dbReference>
<dbReference type="AlphaFoldDB" id="A8I1J9"/>
<proteinExistence type="predicted"/>
<sequence length="410" mass="40829">MEDALELADRLLLVDFSADYDPRLAQPPAAGQSRPGSRSATPPRAAVQAARDLCQRIGDAAISSKTAAAGASGPTASRPASIKLPTQLPAQQPQQQQPNGTRTPTRIGSMTARDRYGGQAATAALSPVRPASQQLTAAPTASPGFMTARGPRSSGGGGGGGGGAAQLNMRTSVDGALQLRQPSPARPVQQQQQQQLTRSQARSSSHIPYGAAAAAANMLAQAIGAAKTAGTPPRAPSGSAKPPASASGPSVPSLLLSRLSSQQPAQASTSTGGVTVIGGALGSPLSPSRSAAAQTGSPLTSRQRGSSGSITLAPHGGGALTVRSPRTPSLQGLQQAVAGVTLPAEQPPLSARQRYPAEAEAEAGGGKGGKLVLQVPQREEGAKEVGGKVQAAPAGPRGVVPSLRLGGIAR</sequence>
<dbReference type="KEGG" id="cre:CHLRE_10g464700v5"/>
<feature type="compositionally biased region" description="Low complexity" evidence="1">
    <location>
        <begin position="180"/>
        <end position="208"/>
    </location>
</feature>
<feature type="compositionally biased region" description="Gly residues" evidence="1">
    <location>
        <begin position="153"/>
        <end position="164"/>
    </location>
</feature>
<feature type="region of interest" description="Disordered" evidence="1">
    <location>
        <begin position="19"/>
        <end position="48"/>
    </location>
</feature>
<protein>
    <submittedName>
        <fullName evidence="2">Uncharacterized protein</fullName>
    </submittedName>
</protein>
<dbReference type="OMA" id="THRELRF"/>
<feature type="region of interest" description="Disordered" evidence="1">
    <location>
        <begin position="225"/>
        <end position="410"/>
    </location>
</feature>
<dbReference type="Gramene" id="PNW78112">
    <property type="protein sequence ID" value="PNW78112"/>
    <property type="gene ID" value="CHLRE_10g464700v5"/>
</dbReference>
<feature type="compositionally biased region" description="Low complexity" evidence="1">
    <location>
        <begin position="236"/>
        <end position="274"/>
    </location>
</feature>
<accession>A8I1J9</accession>
<evidence type="ECO:0000313" key="3">
    <source>
        <dbReference type="Proteomes" id="UP000006906"/>
    </source>
</evidence>
<evidence type="ECO:0000313" key="2">
    <source>
        <dbReference type="EMBL" id="PNW78112.1"/>
    </source>
</evidence>
<dbReference type="GeneID" id="5723997"/>
<gene>
    <name evidence="2" type="ORF">CHLRE_10g464700v5</name>
</gene>
<dbReference type="InParanoid" id="A8I1J9"/>
<feature type="compositionally biased region" description="Polar residues" evidence="1">
    <location>
        <begin position="285"/>
        <end position="310"/>
    </location>
</feature>
<dbReference type="RefSeq" id="XP_001698624.1">
    <property type="nucleotide sequence ID" value="XM_001698572.3"/>
</dbReference>
<evidence type="ECO:0000256" key="1">
    <source>
        <dbReference type="SAM" id="MobiDB-lite"/>
    </source>
</evidence>
<dbReference type="HOGENOM" id="CLU_671503_0_0_1"/>
<organism evidence="2 3">
    <name type="scientific">Chlamydomonas reinhardtii</name>
    <name type="common">Chlamydomonas smithii</name>
    <dbReference type="NCBI Taxonomy" id="3055"/>
    <lineage>
        <taxon>Eukaryota</taxon>
        <taxon>Viridiplantae</taxon>
        <taxon>Chlorophyta</taxon>
        <taxon>core chlorophytes</taxon>
        <taxon>Chlorophyceae</taxon>
        <taxon>CS clade</taxon>
        <taxon>Chlamydomonadales</taxon>
        <taxon>Chlamydomonadaceae</taxon>
        <taxon>Chlamydomonas</taxon>
    </lineage>
</organism>
<feature type="compositionally biased region" description="Basic and acidic residues" evidence="1">
    <location>
        <begin position="377"/>
        <end position="386"/>
    </location>
</feature>
<feature type="compositionally biased region" description="Polar residues" evidence="1">
    <location>
        <begin position="324"/>
        <end position="334"/>
    </location>
</feature>
<name>A8I1J9_CHLRE</name>
<feature type="region of interest" description="Disordered" evidence="1">
    <location>
        <begin position="123"/>
        <end position="208"/>
    </location>
</feature>
<dbReference type="OrthoDB" id="546939at2759"/>
<keyword evidence="3" id="KW-1185">Reference proteome</keyword>
<dbReference type="PaxDb" id="3055-EDP08117"/>